<evidence type="ECO:0000256" key="4">
    <source>
        <dbReference type="ARBA" id="ARBA00022519"/>
    </source>
</evidence>
<keyword evidence="5" id="KW-0762">Sugar transport</keyword>
<keyword evidence="4" id="KW-0997">Cell inner membrane</keyword>
<protein>
    <recommendedName>
        <fullName evidence="10">Xylose transport system permease protein XylH</fullName>
    </recommendedName>
</protein>
<feature type="transmembrane region" description="Helical" evidence="11">
    <location>
        <begin position="51"/>
        <end position="71"/>
    </location>
</feature>
<evidence type="ECO:0000313" key="12">
    <source>
        <dbReference type="EMBL" id="RIE05574.1"/>
    </source>
</evidence>
<feature type="transmembrane region" description="Helical" evidence="11">
    <location>
        <begin position="182"/>
        <end position="199"/>
    </location>
</feature>
<dbReference type="InterPro" id="IPR001851">
    <property type="entry name" value="ABC_transp_permease"/>
</dbReference>
<proteinExistence type="predicted"/>
<comment type="subcellular location">
    <subcellularLocation>
        <location evidence="1">Cell membrane</location>
        <topology evidence="1">Multi-pass membrane protein</topology>
    </subcellularLocation>
</comment>
<evidence type="ECO:0000256" key="2">
    <source>
        <dbReference type="ARBA" id="ARBA00022448"/>
    </source>
</evidence>
<keyword evidence="7 11" id="KW-1133">Transmembrane helix</keyword>
<evidence type="ECO:0000256" key="1">
    <source>
        <dbReference type="ARBA" id="ARBA00004651"/>
    </source>
</evidence>
<dbReference type="Proteomes" id="UP000266328">
    <property type="component" value="Unassembled WGS sequence"/>
</dbReference>
<comment type="caution">
    <text evidence="12">The sequence shown here is derived from an EMBL/GenBank/DDBJ whole genome shotgun (WGS) entry which is preliminary data.</text>
</comment>
<dbReference type="PANTHER" id="PTHR32196:SF32">
    <property type="entry name" value="XYLOSE TRANSPORT SYSTEM PERMEASE PROTEIN XYLH"/>
    <property type="match status" value="1"/>
</dbReference>
<comment type="function">
    <text evidence="9">Part of the binding-protein-dependent transport system for D-xylose. Probably responsible for the translocation of the substrate across the membrane.</text>
</comment>
<name>A0A398D3B6_9BACT</name>
<evidence type="ECO:0000256" key="3">
    <source>
        <dbReference type="ARBA" id="ARBA00022475"/>
    </source>
</evidence>
<dbReference type="Pfam" id="PF02653">
    <property type="entry name" value="BPD_transp_2"/>
    <property type="match status" value="1"/>
</dbReference>
<evidence type="ECO:0000256" key="8">
    <source>
        <dbReference type="ARBA" id="ARBA00023136"/>
    </source>
</evidence>
<organism evidence="12 13">
    <name type="scientific">Candidatus Cryosericum terrychapinii</name>
    <dbReference type="NCBI Taxonomy" id="2290919"/>
    <lineage>
        <taxon>Bacteria</taxon>
        <taxon>Pseudomonadati</taxon>
        <taxon>Caldisericota/Cryosericota group</taxon>
        <taxon>Candidatus Cryosericota</taxon>
        <taxon>Candidatus Cryosericia</taxon>
        <taxon>Candidatus Cryosericales</taxon>
        <taxon>Candidatus Cryosericaceae</taxon>
        <taxon>Candidatus Cryosericum</taxon>
    </lineage>
</organism>
<dbReference type="RefSeq" id="WP_119089661.1">
    <property type="nucleotide sequence ID" value="NZ_QXIS01000035.1"/>
</dbReference>
<gene>
    <name evidence="12" type="ORF">SMC7_07030</name>
</gene>
<dbReference type="GO" id="GO:0005886">
    <property type="term" value="C:plasma membrane"/>
    <property type="evidence" value="ECO:0007669"/>
    <property type="project" value="UniProtKB-SubCell"/>
</dbReference>
<keyword evidence="13" id="KW-1185">Reference proteome</keyword>
<evidence type="ECO:0000256" key="10">
    <source>
        <dbReference type="ARBA" id="ARBA00035686"/>
    </source>
</evidence>
<dbReference type="EMBL" id="QXIS01000035">
    <property type="protein sequence ID" value="RIE05574.1"/>
    <property type="molecule type" value="Genomic_DNA"/>
</dbReference>
<feature type="transmembrane region" description="Helical" evidence="11">
    <location>
        <begin position="219"/>
        <end position="239"/>
    </location>
</feature>
<feature type="transmembrane region" description="Helical" evidence="11">
    <location>
        <begin position="340"/>
        <end position="358"/>
    </location>
</feature>
<accession>A0A398D3B6</accession>
<evidence type="ECO:0000313" key="13">
    <source>
        <dbReference type="Proteomes" id="UP000266328"/>
    </source>
</evidence>
<dbReference type="AlphaFoldDB" id="A0A398D3B6"/>
<dbReference type="PANTHER" id="PTHR32196">
    <property type="entry name" value="ABC TRANSPORTER PERMEASE PROTEIN YPHD-RELATED-RELATED"/>
    <property type="match status" value="1"/>
</dbReference>
<feature type="transmembrane region" description="Helical" evidence="11">
    <location>
        <begin position="245"/>
        <end position="270"/>
    </location>
</feature>
<sequence>MQPQNSPGGNWRSRMRINVRQYTMIIALLLVWSIFTVLTKRIFISPRNLSNLFLQSATVAIIACTMVLVMVAGHIDLSVGSAVGFTGAVVATLITKAGWPTLLAIPVTLLLGLVIGLWQGYWVAYVGVPAFIVTLAGQLIMRGGLLGVTGGNTISPNSELFRQFGQGYLPQLFMKVAGFNDFSALIGILAIILYNVSAVRSRRGRIKHGFAVSSPRKQILIQVSMSVVIALVFAIMVFYHGIPYAILIVMAMVLIFSFVSQNMTFGRYVYAIGGNRDAAQLSGINVKKTNFLIFVLQGLAVAIAGIVYTSRLNAATGGAGSGMELDVIAACIIGGTSTMGGEGTVFGAIIGALVMASLDNGMSLMNLGVVYQYVVKGIVLLIAVAVDVSTRKKQ</sequence>
<feature type="transmembrane region" description="Helical" evidence="11">
    <location>
        <begin position="102"/>
        <end position="121"/>
    </location>
</feature>
<evidence type="ECO:0000256" key="11">
    <source>
        <dbReference type="SAM" id="Phobius"/>
    </source>
</evidence>
<keyword evidence="2" id="KW-0813">Transport</keyword>
<evidence type="ECO:0000256" key="5">
    <source>
        <dbReference type="ARBA" id="ARBA00022597"/>
    </source>
</evidence>
<evidence type="ECO:0000256" key="9">
    <source>
        <dbReference type="ARBA" id="ARBA00035611"/>
    </source>
</evidence>
<feature type="transmembrane region" description="Helical" evidence="11">
    <location>
        <begin position="20"/>
        <end position="39"/>
    </location>
</feature>
<evidence type="ECO:0000256" key="6">
    <source>
        <dbReference type="ARBA" id="ARBA00022692"/>
    </source>
</evidence>
<keyword evidence="3" id="KW-1003">Cell membrane</keyword>
<reference evidence="12 13" key="1">
    <citation type="submission" date="2018-09" db="EMBL/GenBank/DDBJ databases">
        <title>Discovery and Ecogenomic Context for Candidatus Cryosericales, a Global Caldiserica Order Active in Thawing Permafrost.</title>
        <authorList>
            <person name="Martinez M.A."/>
            <person name="Woodcroft B.J."/>
            <person name="Ignacio Espinoza J.C."/>
            <person name="Zayed A."/>
            <person name="Singleton C.M."/>
            <person name="Boyd J."/>
            <person name="Li Y.-F."/>
            <person name="Purvine S."/>
            <person name="Maughan H."/>
            <person name="Hodgkins S.B."/>
            <person name="Anderson D."/>
            <person name="Sederholm M."/>
            <person name="Temperton B."/>
            <person name="Saleska S.R."/>
            <person name="Tyson G.W."/>
            <person name="Rich V.I."/>
        </authorList>
    </citation>
    <scope>NUCLEOTIDE SEQUENCE [LARGE SCALE GENOMIC DNA]</scope>
    <source>
        <strain evidence="12 13">SMC7</strain>
    </source>
</reference>
<dbReference type="OrthoDB" id="9799990at2"/>
<keyword evidence="6 11" id="KW-0812">Transmembrane</keyword>
<evidence type="ECO:0000256" key="7">
    <source>
        <dbReference type="ARBA" id="ARBA00022989"/>
    </source>
</evidence>
<dbReference type="GO" id="GO:0022857">
    <property type="term" value="F:transmembrane transporter activity"/>
    <property type="evidence" value="ECO:0007669"/>
    <property type="project" value="InterPro"/>
</dbReference>
<keyword evidence="8 11" id="KW-0472">Membrane</keyword>
<dbReference type="CDD" id="cd06579">
    <property type="entry name" value="TM_PBP1_transp_AraH_like"/>
    <property type="match status" value="1"/>
</dbReference>
<feature type="transmembrane region" description="Helical" evidence="11">
    <location>
        <begin position="370"/>
        <end position="388"/>
    </location>
</feature>
<feature type="transmembrane region" description="Helical" evidence="11">
    <location>
        <begin position="291"/>
        <end position="308"/>
    </location>
</feature>